<dbReference type="Pfam" id="PF17925">
    <property type="entry name" value="TetR_C_20"/>
    <property type="match status" value="1"/>
</dbReference>
<dbReference type="PRINTS" id="PR00455">
    <property type="entry name" value="HTHTETR"/>
</dbReference>
<accession>A0ABW7WZX5</accession>
<evidence type="ECO:0000256" key="5">
    <source>
        <dbReference type="SAM" id="MobiDB-lite"/>
    </source>
</evidence>
<dbReference type="SUPFAM" id="SSF46689">
    <property type="entry name" value="Homeodomain-like"/>
    <property type="match status" value="1"/>
</dbReference>
<dbReference type="RefSeq" id="WP_397092662.1">
    <property type="nucleotide sequence ID" value="NZ_JBIRYO010000007.1"/>
</dbReference>
<dbReference type="Pfam" id="PF00440">
    <property type="entry name" value="TetR_N"/>
    <property type="match status" value="1"/>
</dbReference>
<dbReference type="PANTHER" id="PTHR30055:SF234">
    <property type="entry name" value="HTH-TYPE TRANSCRIPTIONAL REGULATOR BETI"/>
    <property type="match status" value="1"/>
</dbReference>
<dbReference type="Proteomes" id="UP001611415">
    <property type="component" value="Unassembled WGS sequence"/>
</dbReference>
<dbReference type="InterPro" id="IPR009057">
    <property type="entry name" value="Homeodomain-like_sf"/>
</dbReference>
<dbReference type="Gene3D" id="1.10.357.10">
    <property type="entry name" value="Tetracycline Repressor, domain 2"/>
    <property type="match status" value="1"/>
</dbReference>
<organism evidence="7 8">
    <name type="scientific">Nocardia xishanensis</name>
    <dbReference type="NCBI Taxonomy" id="238964"/>
    <lineage>
        <taxon>Bacteria</taxon>
        <taxon>Bacillati</taxon>
        <taxon>Actinomycetota</taxon>
        <taxon>Actinomycetes</taxon>
        <taxon>Mycobacteriales</taxon>
        <taxon>Nocardiaceae</taxon>
        <taxon>Nocardia</taxon>
    </lineage>
</organism>
<keyword evidence="3" id="KW-0804">Transcription</keyword>
<dbReference type="InterPro" id="IPR001647">
    <property type="entry name" value="HTH_TetR"/>
</dbReference>
<dbReference type="InterPro" id="IPR041642">
    <property type="entry name" value="KstR_C"/>
</dbReference>
<feature type="DNA-binding region" description="H-T-H motif" evidence="4">
    <location>
        <begin position="42"/>
        <end position="61"/>
    </location>
</feature>
<feature type="region of interest" description="Disordered" evidence="5">
    <location>
        <begin position="1"/>
        <end position="20"/>
    </location>
</feature>
<evidence type="ECO:0000313" key="8">
    <source>
        <dbReference type="Proteomes" id="UP001611415"/>
    </source>
</evidence>
<evidence type="ECO:0000256" key="3">
    <source>
        <dbReference type="ARBA" id="ARBA00023163"/>
    </source>
</evidence>
<evidence type="ECO:0000256" key="1">
    <source>
        <dbReference type="ARBA" id="ARBA00023015"/>
    </source>
</evidence>
<keyword evidence="2 4" id="KW-0238">DNA-binding</keyword>
<keyword evidence="8" id="KW-1185">Reference proteome</keyword>
<evidence type="ECO:0000313" key="7">
    <source>
        <dbReference type="EMBL" id="MFI2474357.1"/>
    </source>
</evidence>
<protein>
    <submittedName>
        <fullName evidence="7">TetR family transcriptional regulator</fullName>
    </submittedName>
</protein>
<keyword evidence="1" id="KW-0805">Transcription regulation</keyword>
<evidence type="ECO:0000259" key="6">
    <source>
        <dbReference type="PROSITE" id="PS50977"/>
    </source>
</evidence>
<reference evidence="7 8" key="1">
    <citation type="submission" date="2024-10" db="EMBL/GenBank/DDBJ databases">
        <title>The Natural Products Discovery Center: Release of the First 8490 Sequenced Strains for Exploring Actinobacteria Biosynthetic Diversity.</title>
        <authorList>
            <person name="Kalkreuter E."/>
            <person name="Kautsar S.A."/>
            <person name="Yang D."/>
            <person name="Bader C.D."/>
            <person name="Teijaro C.N."/>
            <person name="Fluegel L."/>
            <person name="Davis C.M."/>
            <person name="Simpson J.R."/>
            <person name="Lauterbach L."/>
            <person name="Steele A.D."/>
            <person name="Gui C."/>
            <person name="Meng S."/>
            <person name="Li G."/>
            <person name="Viehrig K."/>
            <person name="Ye F."/>
            <person name="Su P."/>
            <person name="Kiefer A.F."/>
            <person name="Nichols A."/>
            <person name="Cepeda A.J."/>
            <person name="Yan W."/>
            <person name="Fan B."/>
            <person name="Jiang Y."/>
            <person name="Adhikari A."/>
            <person name="Zheng C.-J."/>
            <person name="Schuster L."/>
            <person name="Cowan T.M."/>
            <person name="Smanski M.J."/>
            <person name="Chevrette M.G."/>
            <person name="De Carvalho L.P.S."/>
            <person name="Shen B."/>
        </authorList>
    </citation>
    <scope>NUCLEOTIDE SEQUENCE [LARGE SCALE GENOMIC DNA]</scope>
    <source>
        <strain evidence="7 8">NPDC019275</strain>
    </source>
</reference>
<dbReference type="InterPro" id="IPR050109">
    <property type="entry name" value="HTH-type_TetR-like_transc_reg"/>
</dbReference>
<gene>
    <name evidence="7" type="ORF">ACH49W_13365</name>
</gene>
<dbReference type="PROSITE" id="PS50977">
    <property type="entry name" value="HTH_TETR_2"/>
    <property type="match status" value="1"/>
</dbReference>
<dbReference type="PANTHER" id="PTHR30055">
    <property type="entry name" value="HTH-TYPE TRANSCRIPTIONAL REGULATOR RUTR"/>
    <property type="match status" value="1"/>
</dbReference>
<dbReference type="EMBL" id="JBIRYO010000007">
    <property type="protein sequence ID" value="MFI2474357.1"/>
    <property type="molecule type" value="Genomic_DNA"/>
</dbReference>
<evidence type="ECO:0000256" key="4">
    <source>
        <dbReference type="PROSITE-ProRule" id="PRU00335"/>
    </source>
</evidence>
<name>A0ABW7WZX5_9NOCA</name>
<sequence>MPRTHDMRKLAEPRTTSQRERCDRMLRAAAELGARHGLEQVQIGDIAAGADVALGTLYRYFPSKHHLYAALLADRVERMPIPRTSAVTATAAVAEAMGTAVRAMLTSVPLARAMIVSINVVRNEYGLNPPFAMDERILGIAGLHRPTAEDRRLARLVEQAVYGVLTWATAGEITPEQAVDDVERACELLLAPWQRRARGQRPADPRHRPDS</sequence>
<proteinExistence type="predicted"/>
<comment type="caution">
    <text evidence="7">The sequence shown here is derived from an EMBL/GenBank/DDBJ whole genome shotgun (WGS) entry which is preliminary data.</text>
</comment>
<evidence type="ECO:0000256" key="2">
    <source>
        <dbReference type="ARBA" id="ARBA00023125"/>
    </source>
</evidence>
<feature type="domain" description="HTH tetR-type" evidence="6">
    <location>
        <begin position="19"/>
        <end position="79"/>
    </location>
</feature>